<accession>A0ABN8XIK7</accession>
<protein>
    <submittedName>
        <fullName evidence="2">Uncharacterized protein</fullName>
    </submittedName>
</protein>
<evidence type="ECO:0000313" key="3">
    <source>
        <dbReference type="Proteomes" id="UP001176941"/>
    </source>
</evidence>
<feature type="compositionally biased region" description="Basic and acidic residues" evidence="1">
    <location>
        <begin position="127"/>
        <end position="143"/>
    </location>
</feature>
<feature type="compositionally biased region" description="Polar residues" evidence="1">
    <location>
        <begin position="169"/>
        <end position="183"/>
    </location>
</feature>
<reference evidence="2" key="1">
    <citation type="submission" date="2023-04" db="EMBL/GenBank/DDBJ databases">
        <authorList>
            <consortium name="ELIXIR-Norway"/>
        </authorList>
    </citation>
    <scope>NUCLEOTIDE SEQUENCE [LARGE SCALE GENOMIC DNA]</scope>
</reference>
<keyword evidence="3" id="KW-1185">Reference proteome</keyword>
<feature type="compositionally biased region" description="Acidic residues" evidence="1">
    <location>
        <begin position="49"/>
        <end position="86"/>
    </location>
</feature>
<evidence type="ECO:0000256" key="1">
    <source>
        <dbReference type="SAM" id="MobiDB-lite"/>
    </source>
</evidence>
<feature type="compositionally biased region" description="Low complexity" evidence="1">
    <location>
        <begin position="184"/>
        <end position="195"/>
    </location>
</feature>
<feature type="region of interest" description="Disordered" evidence="1">
    <location>
        <begin position="36"/>
        <end position="243"/>
    </location>
</feature>
<comment type="caution">
    <text evidence="2">The sequence shown here is derived from an EMBL/GenBank/DDBJ whole genome shotgun (WGS) entry which is preliminary data.</text>
</comment>
<name>A0ABN8XIK7_RANTA</name>
<feature type="compositionally biased region" description="Polar residues" evidence="1">
    <location>
        <begin position="148"/>
        <end position="158"/>
    </location>
</feature>
<organism evidence="2 3">
    <name type="scientific">Rangifer tarandus platyrhynchus</name>
    <name type="common">Svalbard reindeer</name>
    <dbReference type="NCBI Taxonomy" id="3082113"/>
    <lineage>
        <taxon>Eukaryota</taxon>
        <taxon>Metazoa</taxon>
        <taxon>Chordata</taxon>
        <taxon>Craniata</taxon>
        <taxon>Vertebrata</taxon>
        <taxon>Euteleostomi</taxon>
        <taxon>Mammalia</taxon>
        <taxon>Eutheria</taxon>
        <taxon>Laurasiatheria</taxon>
        <taxon>Artiodactyla</taxon>
        <taxon>Ruminantia</taxon>
        <taxon>Pecora</taxon>
        <taxon>Cervidae</taxon>
        <taxon>Odocoileinae</taxon>
        <taxon>Rangifer</taxon>
    </lineage>
</organism>
<dbReference type="Proteomes" id="UP001176941">
    <property type="component" value="Unassembled WGS sequence"/>
</dbReference>
<proteinExistence type="predicted"/>
<evidence type="ECO:0000313" key="2">
    <source>
        <dbReference type="EMBL" id="CAI9149102.1"/>
    </source>
</evidence>
<gene>
    <name evidence="2" type="ORF">MRATA1EN1_LOCUS30720</name>
</gene>
<sequence>MFLGAGEDLETEGASDLEGAFLELEYPDMPTVFNKCRPPCRRQTKDMLDGLDDDAEDDDDDDAVSAVTDDADEEEELFSDALDSDESLGKTSFMHQDDRVHPGVTDDDGIWNTDSPTGGDMLPIEYTLEKYKDTTSSARKTEEAGSPALTQAISQVDNSLDKHNAMPFSVSQDESESPTSQMHPPSGLSSAPSSAHQADNSQASPPPIPTEESPAAGTGGKRSTSAAFTGRKLWKQTRTGGER</sequence>
<dbReference type="EMBL" id="CATKSN020000126">
    <property type="protein sequence ID" value="CAI9149102.1"/>
    <property type="molecule type" value="Genomic_DNA"/>
</dbReference>